<evidence type="ECO:0000256" key="21">
    <source>
        <dbReference type="PIRSR" id="PIRSR600829-2"/>
    </source>
</evidence>
<dbReference type="PANTHER" id="PTHR34299">
    <property type="entry name" value="DIACYLGLYCEROL KINASE"/>
    <property type="match status" value="1"/>
</dbReference>
<keyword evidence="19 24" id="KW-1208">Phospholipid metabolism</keyword>
<comment type="caution">
    <text evidence="25">The sequence shown here is derived from an EMBL/GenBank/DDBJ whole genome shotgun (WGS) entry which is preliminary data.</text>
</comment>
<keyword evidence="10 23" id="KW-0479">Metal-binding</keyword>
<evidence type="ECO:0000256" key="10">
    <source>
        <dbReference type="ARBA" id="ARBA00022723"/>
    </source>
</evidence>
<keyword evidence="9 24" id="KW-0812">Transmembrane</keyword>
<dbReference type="EMBL" id="CCAZ020000001">
    <property type="protein sequence ID" value="CEG08380.1"/>
    <property type="molecule type" value="Genomic_DNA"/>
</dbReference>
<dbReference type="GO" id="GO:0046872">
    <property type="term" value="F:metal ion binding"/>
    <property type="evidence" value="ECO:0007669"/>
    <property type="project" value="UniProtKB-KW"/>
</dbReference>
<organism evidence="25 26">
    <name type="scientific">Afipia felis</name>
    <name type="common">Cat scratch disease bacillus</name>
    <dbReference type="NCBI Taxonomy" id="1035"/>
    <lineage>
        <taxon>Bacteria</taxon>
        <taxon>Pseudomonadati</taxon>
        <taxon>Pseudomonadota</taxon>
        <taxon>Alphaproteobacteria</taxon>
        <taxon>Hyphomicrobiales</taxon>
        <taxon>Nitrobacteraceae</taxon>
        <taxon>Afipia</taxon>
    </lineage>
</organism>
<evidence type="ECO:0000256" key="13">
    <source>
        <dbReference type="ARBA" id="ARBA00022840"/>
    </source>
</evidence>
<comment type="caution">
    <text evidence="24">Lacks conserved residue(s) required for the propagation of feature annotation.</text>
</comment>
<evidence type="ECO:0000313" key="25">
    <source>
        <dbReference type="EMBL" id="CEG08380.1"/>
    </source>
</evidence>
<feature type="transmembrane region" description="Helical" evidence="24">
    <location>
        <begin position="90"/>
        <end position="111"/>
    </location>
</feature>
<feature type="active site" description="Proton acceptor" evidence="20">
    <location>
        <position position="63"/>
    </location>
</feature>
<evidence type="ECO:0000256" key="16">
    <source>
        <dbReference type="ARBA" id="ARBA00023098"/>
    </source>
</evidence>
<evidence type="ECO:0000256" key="8">
    <source>
        <dbReference type="ARBA" id="ARBA00022679"/>
    </source>
</evidence>
<evidence type="ECO:0000256" key="20">
    <source>
        <dbReference type="PIRSR" id="PIRSR600829-1"/>
    </source>
</evidence>
<name>A0A090MLV3_AFIFE</name>
<feature type="transmembrane region" description="Helical" evidence="24">
    <location>
        <begin position="52"/>
        <end position="69"/>
    </location>
</feature>
<dbReference type="InterPro" id="IPR000829">
    <property type="entry name" value="DAGK"/>
</dbReference>
<feature type="binding site" evidence="21">
    <location>
        <position position="49"/>
    </location>
    <ligand>
        <name>substrate</name>
    </ligand>
</feature>
<evidence type="ECO:0000256" key="6">
    <source>
        <dbReference type="ARBA" id="ARBA00022516"/>
    </source>
</evidence>
<keyword evidence="26" id="KW-1185">Reference proteome</keyword>
<dbReference type="GO" id="GO:0005524">
    <property type="term" value="F:ATP binding"/>
    <property type="evidence" value="ECO:0007669"/>
    <property type="project" value="UniProtKB-KW"/>
</dbReference>
<feature type="binding site" evidence="21">
    <location>
        <position position="92"/>
    </location>
    <ligand>
        <name>substrate</name>
    </ligand>
</feature>
<feature type="binding site" evidence="21">
    <location>
        <begin position="24"/>
        <end position="28"/>
    </location>
    <ligand>
        <name>substrate</name>
    </ligand>
</feature>
<comment type="cofactor">
    <cofactor evidence="23">
        <name>Mg(2+)</name>
        <dbReference type="ChEBI" id="CHEBI:18420"/>
    </cofactor>
    <text evidence="23">Mn(2+), Zn(2+), Cd(2+) and Co(2+) support activity to lesser extents.</text>
</comment>
<feature type="binding site" evidence="22">
    <location>
        <begin position="88"/>
        <end position="89"/>
    </location>
    <ligand>
        <name>ATP</name>
        <dbReference type="ChEBI" id="CHEBI:30616"/>
    </ligand>
</feature>
<dbReference type="Gene3D" id="1.10.287.3610">
    <property type="match status" value="1"/>
</dbReference>
<feature type="binding site" evidence="21">
    <location>
        <position position="63"/>
    </location>
    <ligand>
        <name>substrate</name>
    </ligand>
</feature>
<sequence>MLRVWRATINSLNGLIFAFRSERAVREEVVALILALPLSWLVGVTPARRVELVVVVLLLLVVELLNTAIEKLADRLTLDHDPQIGRVKDMGSAAVGVALAIAGLTWLFAIAERIGII</sequence>
<evidence type="ECO:0000256" key="18">
    <source>
        <dbReference type="ARBA" id="ARBA00023209"/>
    </source>
</evidence>
<dbReference type="InterPro" id="IPR036945">
    <property type="entry name" value="DAGK_sf"/>
</dbReference>
<keyword evidence="8 24" id="KW-0808">Transferase</keyword>
<evidence type="ECO:0000256" key="11">
    <source>
        <dbReference type="ARBA" id="ARBA00022741"/>
    </source>
</evidence>
<dbReference type="RefSeq" id="WP_048756296.1">
    <property type="nucleotide sequence ID" value="NZ_CCAZ020000001.1"/>
</dbReference>
<evidence type="ECO:0000256" key="7">
    <source>
        <dbReference type="ARBA" id="ARBA00022519"/>
    </source>
</evidence>
<proteinExistence type="inferred from homology"/>
<keyword evidence="18" id="KW-0594">Phospholipid biosynthesis</keyword>
<keyword evidence="7 24" id="KW-0997">Cell inner membrane</keyword>
<evidence type="ECO:0000256" key="19">
    <source>
        <dbReference type="ARBA" id="ARBA00023264"/>
    </source>
</evidence>
<evidence type="ECO:0000256" key="9">
    <source>
        <dbReference type="ARBA" id="ARBA00022692"/>
    </source>
</evidence>
<dbReference type="CDD" id="cd14264">
    <property type="entry name" value="DAGK_IM"/>
    <property type="match status" value="1"/>
</dbReference>
<dbReference type="GO" id="GO:0005886">
    <property type="term" value="C:plasma membrane"/>
    <property type="evidence" value="ECO:0007669"/>
    <property type="project" value="UniProtKB-SubCell"/>
</dbReference>
<keyword evidence="13 22" id="KW-0067">ATP-binding</keyword>
<keyword evidence="16 24" id="KW-0443">Lipid metabolism</keyword>
<evidence type="ECO:0000256" key="23">
    <source>
        <dbReference type="PIRSR" id="PIRSR600829-4"/>
    </source>
</evidence>
<evidence type="ECO:0000256" key="24">
    <source>
        <dbReference type="RuleBase" id="RU363065"/>
    </source>
</evidence>
<feature type="binding site" evidence="23">
    <location>
        <position position="22"/>
    </location>
    <ligand>
        <name>a divalent metal cation</name>
        <dbReference type="ChEBI" id="CHEBI:60240"/>
    </ligand>
</feature>
<comment type="subcellular location">
    <subcellularLocation>
        <location evidence="1 24">Cell inner membrane</location>
        <topology evidence="1 24">Multi-pass membrane protein</topology>
    </subcellularLocation>
</comment>
<comment type="catalytic activity">
    <reaction evidence="24">
        <text>a 1,2-diacyl-sn-glycerol + ATP = a 1,2-diacyl-sn-glycero-3-phosphate + ADP + H(+)</text>
        <dbReference type="Rhea" id="RHEA:10272"/>
        <dbReference type="ChEBI" id="CHEBI:15378"/>
        <dbReference type="ChEBI" id="CHEBI:17815"/>
        <dbReference type="ChEBI" id="CHEBI:30616"/>
        <dbReference type="ChEBI" id="CHEBI:58608"/>
        <dbReference type="ChEBI" id="CHEBI:456216"/>
        <dbReference type="EC" id="2.7.1.107"/>
    </reaction>
</comment>
<evidence type="ECO:0000256" key="3">
    <source>
        <dbReference type="ARBA" id="ARBA00012133"/>
    </source>
</evidence>
<keyword evidence="6" id="KW-0444">Lipid biosynthesis</keyword>
<dbReference type="GO" id="GO:0004143">
    <property type="term" value="F:ATP-dependent diacylglycerol kinase activity"/>
    <property type="evidence" value="ECO:0007669"/>
    <property type="project" value="UniProtKB-EC"/>
</dbReference>
<evidence type="ECO:0000256" key="22">
    <source>
        <dbReference type="PIRSR" id="PIRSR600829-3"/>
    </source>
</evidence>
<dbReference type="AlphaFoldDB" id="A0A090MLV3"/>
<dbReference type="GO" id="GO:0006654">
    <property type="term" value="P:phosphatidic acid biosynthetic process"/>
    <property type="evidence" value="ECO:0007669"/>
    <property type="project" value="InterPro"/>
</dbReference>
<keyword evidence="11 22" id="KW-0547">Nucleotide-binding</keyword>
<evidence type="ECO:0000256" key="12">
    <source>
        <dbReference type="ARBA" id="ARBA00022777"/>
    </source>
</evidence>
<dbReference type="Pfam" id="PF01219">
    <property type="entry name" value="DAGK_prokar"/>
    <property type="match status" value="1"/>
</dbReference>
<comment type="similarity">
    <text evidence="2 24">Belongs to the bacterial diacylglycerol kinase family.</text>
</comment>
<feature type="binding site" evidence="23">
    <location>
        <position position="70"/>
    </location>
    <ligand>
        <name>a divalent metal cation</name>
        <dbReference type="ChEBI" id="CHEBI:60240"/>
    </ligand>
</feature>
<gene>
    <name evidence="25" type="primary">dgkA</name>
    <name evidence="25" type="ORF">BN961_01795</name>
</gene>
<keyword evidence="5" id="KW-1003">Cell membrane</keyword>
<dbReference type="InterPro" id="IPR033718">
    <property type="entry name" value="DAGK_prok"/>
</dbReference>
<evidence type="ECO:0000256" key="15">
    <source>
        <dbReference type="ARBA" id="ARBA00022989"/>
    </source>
</evidence>
<comment type="function">
    <text evidence="24">Catalyzes the ATP-dependent phosphorylation of sn-l,2-diacylglycerol (DAG) to phosphatidic acid. Involved in the recycling of diacylglycerol produced as a by-product during membrane-derived oligosaccharide (MDO) biosynthesis.</text>
</comment>
<keyword evidence="15 24" id="KW-1133">Transmembrane helix</keyword>
<dbReference type="Proteomes" id="UP000035762">
    <property type="component" value="Unassembled WGS sequence"/>
</dbReference>
<dbReference type="STRING" id="1035.BN961_01795"/>
<evidence type="ECO:0000256" key="5">
    <source>
        <dbReference type="ARBA" id="ARBA00022475"/>
    </source>
</evidence>
<keyword evidence="14 23" id="KW-0460">Magnesium</keyword>
<dbReference type="PANTHER" id="PTHR34299:SF1">
    <property type="entry name" value="DIACYLGLYCEROL KINASE"/>
    <property type="match status" value="1"/>
</dbReference>
<feature type="binding site" evidence="22">
    <location>
        <position position="22"/>
    </location>
    <ligand>
        <name>ATP</name>
        <dbReference type="ChEBI" id="CHEBI:30616"/>
    </ligand>
</feature>
<evidence type="ECO:0000256" key="1">
    <source>
        <dbReference type="ARBA" id="ARBA00004429"/>
    </source>
</evidence>
<evidence type="ECO:0000313" key="26">
    <source>
        <dbReference type="Proteomes" id="UP000035762"/>
    </source>
</evidence>
<evidence type="ECO:0000256" key="17">
    <source>
        <dbReference type="ARBA" id="ARBA00023136"/>
    </source>
</evidence>
<keyword evidence="12 24" id="KW-0418">Kinase</keyword>
<feature type="binding site" evidence="22">
    <location>
        <position position="70"/>
    </location>
    <ligand>
        <name>ATP</name>
        <dbReference type="ChEBI" id="CHEBI:30616"/>
    </ligand>
</feature>
<protein>
    <recommendedName>
        <fullName evidence="4 24">Diacylglycerol kinase</fullName>
        <ecNumber evidence="3 24">2.7.1.107</ecNumber>
    </recommendedName>
</protein>
<accession>A0A090MLV3</accession>
<keyword evidence="17 24" id="KW-0472">Membrane</keyword>
<dbReference type="EC" id="2.7.1.107" evidence="3 24"/>
<evidence type="ECO:0000256" key="2">
    <source>
        <dbReference type="ARBA" id="ARBA00005967"/>
    </source>
</evidence>
<evidence type="ECO:0000256" key="4">
    <source>
        <dbReference type="ARBA" id="ARBA00017575"/>
    </source>
</evidence>
<evidence type="ECO:0000256" key="14">
    <source>
        <dbReference type="ARBA" id="ARBA00022842"/>
    </source>
</evidence>
<dbReference type="OrthoDB" id="7595530at2"/>
<reference evidence="25 26" key="1">
    <citation type="journal article" date="2014" name="Genome Announc.">
        <title>Genome Sequence of Afipia felis Strain 76713, Isolated in Hospital Water Using an Amoeba Co-Culture Procedure.</title>
        <authorList>
            <person name="Benamar S."/>
            <person name="La Scola B."/>
            <person name="Croce O."/>
        </authorList>
    </citation>
    <scope>NUCLEOTIDE SEQUENCE [LARGE SCALE GENOMIC DNA]</scope>
    <source>
        <strain evidence="25 26">76713</strain>
    </source>
</reference>